<dbReference type="Proteomes" id="UP000003085">
    <property type="component" value="Unassembled WGS sequence"/>
</dbReference>
<gene>
    <name evidence="1" type="ORF">HMP0015_1594</name>
</gene>
<reference evidence="2" key="1">
    <citation type="submission" date="2010-03" db="EMBL/GenBank/DDBJ databases">
        <title>Complete sequence of Mobiluncus curtisii ATCC 43063.</title>
        <authorList>
            <person name="Muzny D."/>
            <person name="Qin X."/>
            <person name="Deng J."/>
            <person name="Jiang H."/>
            <person name="Liu Y."/>
            <person name="Qu J."/>
            <person name="Song X.-Z."/>
            <person name="Zhang L."/>
            <person name="Thornton R."/>
            <person name="Coyle M."/>
            <person name="Francisco L."/>
            <person name="Jackson L."/>
            <person name="Javaid M."/>
            <person name="Korchina V."/>
            <person name="Kovar C."/>
            <person name="Mata R."/>
            <person name="Mathew T."/>
            <person name="Ngo R."/>
            <person name="Nguyen L."/>
            <person name="Nguyen N."/>
            <person name="Okwuonu G."/>
            <person name="Ongeri F."/>
            <person name="Pham C."/>
            <person name="Simmons D."/>
            <person name="Wilczek-Boney K."/>
            <person name="Hale W."/>
            <person name="Jakkamsetti A."/>
            <person name="Pham P."/>
            <person name="Ruth R."/>
            <person name="San Lucas F."/>
            <person name="Warren J."/>
            <person name="Zhang J."/>
            <person name="Zhao Z."/>
            <person name="Zhou C."/>
            <person name="Zhu D."/>
            <person name="Lee S."/>
            <person name="Bess C."/>
            <person name="Blankenburg K."/>
            <person name="Forbes L."/>
            <person name="Fu Q."/>
            <person name="Gubbala S."/>
            <person name="Hirani K."/>
            <person name="Jayaseelan J.C."/>
            <person name="Lara F."/>
            <person name="Munidasa M."/>
            <person name="Palculict T."/>
            <person name="Patil S."/>
            <person name="Pu L.-L."/>
            <person name="Saada N."/>
            <person name="Tang L."/>
            <person name="Weissenberger G."/>
            <person name="Zhu Y."/>
            <person name="Hemphill L."/>
            <person name="Shang Y."/>
            <person name="Youmans B."/>
            <person name="Ayvaz T."/>
            <person name="Ross M."/>
            <person name="Santibanez J."/>
            <person name="Aqrawi P."/>
            <person name="Gross S."/>
            <person name="Joshi V."/>
            <person name="Fowler G."/>
            <person name="Nazareth L."/>
            <person name="Reid J."/>
            <person name="Worley K."/>
            <person name="Petrosino J."/>
            <person name="Highlander S."/>
            <person name="Gibbs R."/>
            <person name="Gibbs R."/>
        </authorList>
    </citation>
    <scope>NUCLEOTIDE SEQUENCE [LARGE SCALE GENOMIC DNA]</scope>
    <source>
        <strain evidence="2">ATCC 19194</strain>
    </source>
</reference>
<proteinExistence type="predicted"/>
<evidence type="ECO:0000313" key="2">
    <source>
        <dbReference type="Proteomes" id="UP000003085"/>
    </source>
</evidence>
<dbReference type="HOGENOM" id="CLU_3283332_0_0_6"/>
<sequence length="40" mass="4849">MLVLKPDLFCKDCYLAICFFYKYQLNIKKRGINPLFFIDL</sequence>
<protein>
    <submittedName>
        <fullName evidence="1">Uncharacterized protein</fullName>
    </submittedName>
</protein>
<dbReference type="EMBL" id="ADMT01000147">
    <property type="protein sequence ID" value="EFF82905.1"/>
    <property type="molecule type" value="Genomic_DNA"/>
</dbReference>
<dbReference type="AlphaFoldDB" id="D4XPF2"/>
<name>D4XPF2_ACIHA</name>
<comment type="caution">
    <text evidence="1">The sequence shown here is derived from an EMBL/GenBank/DDBJ whole genome shotgun (WGS) entry which is preliminary data.</text>
</comment>
<organism evidence="1 2">
    <name type="scientific">Acinetobacter haemolyticus ATCC 19194</name>
    <dbReference type="NCBI Taxonomy" id="707232"/>
    <lineage>
        <taxon>Bacteria</taxon>
        <taxon>Pseudomonadati</taxon>
        <taxon>Pseudomonadota</taxon>
        <taxon>Gammaproteobacteria</taxon>
        <taxon>Moraxellales</taxon>
        <taxon>Moraxellaceae</taxon>
        <taxon>Acinetobacter</taxon>
    </lineage>
</organism>
<evidence type="ECO:0000313" key="1">
    <source>
        <dbReference type="EMBL" id="EFF82905.1"/>
    </source>
</evidence>
<accession>D4XPF2</accession>